<feature type="compositionally biased region" description="Low complexity" evidence="6">
    <location>
        <begin position="303"/>
        <end position="314"/>
    </location>
</feature>
<gene>
    <name evidence="7" type="ORF">WJX74_004377</name>
</gene>
<evidence type="ECO:0000313" key="8">
    <source>
        <dbReference type="Proteomes" id="UP001438707"/>
    </source>
</evidence>
<dbReference type="Pfam" id="PF08477">
    <property type="entry name" value="Roc"/>
    <property type="match status" value="1"/>
</dbReference>
<comment type="caution">
    <text evidence="7">The sequence shown here is derived from an EMBL/GenBank/DDBJ whole genome shotgun (WGS) entry which is preliminary data.</text>
</comment>
<evidence type="ECO:0000256" key="5">
    <source>
        <dbReference type="ARBA" id="ARBA00046278"/>
    </source>
</evidence>
<evidence type="ECO:0000256" key="2">
    <source>
        <dbReference type="ARBA" id="ARBA00022741"/>
    </source>
</evidence>
<dbReference type="GO" id="GO:0005525">
    <property type="term" value="F:GTP binding"/>
    <property type="evidence" value="ECO:0007669"/>
    <property type="project" value="UniProtKB-KW"/>
</dbReference>
<accession>A0AAW1RDD8</accession>
<feature type="region of interest" description="Disordered" evidence="6">
    <location>
        <begin position="288"/>
        <end position="314"/>
    </location>
</feature>
<evidence type="ECO:0000256" key="3">
    <source>
        <dbReference type="ARBA" id="ARBA00023134"/>
    </source>
</evidence>
<evidence type="ECO:0000256" key="6">
    <source>
        <dbReference type="SAM" id="MobiDB-lite"/>
    </source>
</evidence>
<protein>
    <submittedName>
        <fullName evidence="7">Uncharacterized protein</fullName>
    </submittedName>
</protein>
<dbReference type="Gene3D" id="3.40.50.300">
    <property type="entry name" value="P-loop containing nucleotide triphosphate hydrolases"/>
    <property type="match status" value="1"/>
</dbReference>
<sequence length="314" mass="34097">MILAFLSRLGADAVIWSVAVSVFGVCTLGLWQLRSGQWVWRICASLAARIQSCFHSALQALQAMNLLPGWGLPRYPQVTCGAFTGRLDSPKTVKMLPVVCLGDSGSGKTFLLRWLSQGQAPVHTSPTCAADLYIKPVKDALSLLQLWDVGSRLQAGLLKAAFFRPAAGVVLMYDARSPCILESLNHWHQFLLQKCGASKDTDTHLPAIVVLGNLKADATPSHLLRVKTEVAAWCRAHGNLPHKLIPLPGTLVGMEWAINLLLSQASQQYSARAHELCSPVSSPRLAAQKVAPISKPPRSVRWSSNAHNSSSSKW</sequence>
<dbReference type="PANTHER" id="PTHR47981">
    <property type="entry name" value="RAB FAMILY"/>
    <property type="match status" value="1"/>
</dbReference>
<dbReference type="AlphaFoldDB" id="A0AAW1RDD8"/>
<keyword evidence="3" id="KW-0342">GTP-binding</keyword>
<keyword evidence="2" id="KW-0547">Nucleotide-binding</keyword>
<dbReference type="InterPro" id="IPR027417">
    <property type="entry name" value="P-loop_NTPase"/>
</dbReference>
<dbReference type="Proteomes" id="UP001438707">
    <property type="component" value="Unassembled WGS sequence"/>
</dbReference>
<evidence type="ECO:0000313" key="7">
    <source>
        <dbReference type="EMBL" id="KAK9831653.1"/>
    </source>
</evidence>
<evidence type="ECO:0000256" key="1">
    <source>
        <dbReference type="ARBA" id="ARBA00006270"/>
    </source>
</evidence>
<dbReference type="PANTHER" id="PTHR47981:SF20">
    <property type="entry name" value="RAS-RELATED PROTEIN RAB-7A"/>
    <property type="match status" value="1"/>
</dbReference>
<organism evidence="7 8">
    <name type="scientific">Apatococcus lobatus</name>
    <dbReference type="NCBI Taxonomy" id="904363"/>
    <lineage>
        <taxon>Eukaryota</taxon>
        <taxon>Viridiplantae</taxon>
        <taxon>Chlorophyta</taxon>
        <taxon>core chlorophytes</taxon>
        <taxon>Trebouxiophyceae</taxon>
        <taxon>Chlorellales</taxon>
        <taxon>Chlorellaceae</taxon>
        <taxon>Apatococcus</taxon>
    </lineage>
</organism>
<keyword evidence="4" id="KW-0449">Lipoprotein</keyword>
<dbReference type="GO" id="GO:0012505">
    <property type="term" value="C:endomembrane system"/>
    <property type="evidence" value="ECO:0007669"/>
    <property type="project" value="UniProtKB-SubCell"/>
</dbReference>
<keyword evidence="4" id="KW-0636">Prenylation</keyword>
<name>A0AAW1RDD8_9CHLO</name>
<comment type="subcellular location">
    <subcellularLocation>
        <location evidence="5">Endomembrane system</location>
        <topology evidence="5">Lipid-anchor</topology>
        <orientation evidence="5">Cytoplasmic side</orientation>
    </subcellularLocation>
</comment>
<dbReference type="SMART" id="SM00175">
    <property type="entry name" value="RAB"/>
    <property type="match status" value="1"/>
</dbReference>
<keyword evidence="8" id="KW-1185">Reference proteome</keyword>
<proteinExistence type="inferred from homology"/>
<dbReference type="SUPFAM" id="SSF52540">
    <property type="entry name" value="P-loop containing nucleoside triphosphate hydrolases"/>
    <property type="match status" value="1"/>
</dbReference>
<dbReference type="EMBL" id="JALJOS010000013">
    <property type="protein sequence ID" value="KAK9831653.1"/>
    <property type="molecule type" value="Genomic_DNA"/>
</dbReference>
<comment type="similarity">
    <text evidence="1">Belongs to the small GTPase superfamily. Rab family.</text>
</comment>
<evidence type="ECO:0000256" key="4">
    <source>
        <dbReference type="ARBA" id="ARBA00023289"/>
    </source>
</evidence>
<reference evidence="7 8" key="1">
    <citation type="journal article" date="2024" name="Nat. Commun.">
        <title>Phylogenomics reveals the evolutionary origins of lichenization in chlorophyte algae.</title>
        <authorList>
            <person name="Puginier C."/>
            <person name="Libourel C."/>
            <person name="Otte J."/>
            <person name="Skaloud P."/>
            <person name="Haon M."/>
            <person name="Grisel S."/>
            <person name="Petersen M."/>
            <person name="Berrin J.G."/>
            <person name="Delaux P.M."/>
            <person name="Dal Grande F."/>
            <person name="Keller J."/>
        </authorList>
    </citation>
    <scope>NUCLEOTIDE SEQUENCE [LARGE SCALE GENOMIC DNA]</scope>
    <source>
        <strain evidence="7 8">SAG 2145</strain>
    </source>
</reference>